<gene>
    <name evidence="1" type="ORF">PR048_013671</name>
</gene>
<organism evidence="1 2">
    <name type="scientific">Dryococelus australis</name>
    <dbReference type="NCBI Taxonomy" id="614101"/>
    <lineage>
        <taxon>Eukaryota</taxon>
        <taxon>Metazoa</taxon>
        <taxon>Ecdysozoa</taxon>
        <taxon>Arthropoda</taxon>
        <taxon>Hexapoda</taxon>
        <taxon>Insecta</taxon>
        <taxon>Pterygota</taxon>
        <taxon>Neoptera</taxon>
        <taxon>Polyneoptera</taxon>
        <taxon>Phasmatodea</taxon>
        <taxon>Verophasmatodea</taxon>
        <taxon>Anareolatae</taxon>
        <taxon>Phasmatidae</taxon>
        <taxon>Eurycanthinae</taxon>
        <taxon>Dryococelus</taxon>
    </lineage>
</organism>
<name>A0ABQ9HSZ6_9NEOP</name>
<reference evidence="1 2" key="1">
    <citation type="submission" date="2023-02" db="EMBL/GenBank/DDBJ databases">
        <title>LHISI_Scaffold_Assembly.</title>
        <authorList>
            <person name="Stuart O.P."/>
            <person name="Cleave R."/>
            <person name="Magrath M.J.L."/>
            <person name="Mikheyev A.S."/>
        </authorList>
    </citation>
    <scope>NUCLEOTIDE SEQUENCE [LARGE SCALE GENOMIC DNA]</scope>
    <source>
        <strain evidence="1">Daus_M_001</strain>
        <tissue evidence="1">Leg muscle</tissue>
    </source>
</reference>
<comment type="caution">
    <text evidence="1">The sequence shown here is derived from an EMBL/GenBank/DDBJ whole genome shotgun (WGS) entry which is preliminary data.</text>
</comment>
<dbReference type="Proteomes" id="UP001159363">
    <property type="component" value="Chromosome X"/>
</dbReference>
<sequence length="85" mass="9974">MYKFLLIENLKADALIGYDFIRKHMLIQDLYAKAITLILTQDKIIAHFLFENYTADAKLESEYNKLPFQDIDPALYPENKTLKTC</sequence>
<keyword evidence="2" id="KW-1185">Reference proteome</keyword>
<dbReference type="EMBL" id="JARBHB010000004">
    <property type="protein sequence ID" value="KAJ8887456.1"/>
    <property type="molecule type" value="Genomic_DNA"/>
</dbReference>
<protein>
    <submittedName>
        <fullName evidence="1">Uncharacterized protein</fullName>
    </submittedName>
</protein>
<accession>A0ABQ9HSZ6</accession>
<evidence type="ECO:0000313" key="2">
    <source>
        <dbReference type="Proteomes" id="UP001159363"/>
    </source>
</evidence>
<proteinExistence type="predicted"/>
<evidence type="ECO:0000313" key="1">
    <source>
        <dbReference type="EMBL" id="KAJ8887456.1"/>
    </source>
</evidence>